<dbReference type="Pfam" id="PF02237">
    <property type="entry name" value="BPL_C"/>
    <property type="match status" value="1"/>
</dbReference>
<dbReference type="AlphaFoldDB" id="A0A5R9B7P8"/>
<dbReference type="InterPro" id="IPR045864">
    <property type="entry name" value="aa-tRNA-synth_II/BPL/LPL"/>
</dbReference>
<accession>A0A5R9B7P8</accession>
<dbReference type="InterPro" id="IPR004143">
    <property type="entry name" value="BPL_LPL_catalytic"/>
</dbReference>
<evidence type="ECO:0000256" key="2">
    <source>
        <dbReference type="ARBA" id="ARBA00023267"/>
    </source>
</evidence>
<sequence>MSDTRPAQLDDALLQRRLVQTGLYAQVLRVDSTGSTNDDLLHAAAEPDAHRRWPNMTVITAEEQTGGRGRQARVWSSPAGSSLSTSLLLRPDIPVTQRHWITLCIGVALVRVLRDRDIPAALKWPNDVHVEGKKIAGILSAIPPQDPAALVVGCGINVLLTEDHLPTENSTSVILELSRAGQEPPMPGTAAGAHLRSTLLCDWLEEAAALLQTIQQHGSVEPVREQIISTISTIGQQVRVELPGGTAVRGEAVGVEYDGALTVNVRMRRRTVLDPDAGGGADDLWVDEPTLRRESFHAGDVVHLRPVGGPA</sequence>
<dbReference type="Gene3D" id="2.30.30.100">
    <property type="match status" value="1"/>
</dbReference>
<dbReference type="Proteomes" id="UP000310458">
    <property type="component" value="Unassembled WGS sequence"/>
</dbReference>
<evidence type="ECO:0000259" key="4">
    <source>
        <dbReference type="PROSITE" id="PS51733"/>
    </source>
</evidence>
<dbReference type="RefSeq" id="WP_138254045.1">
    <property type="nucleotide sequence ID" value="NZ_VAVZ01000045.1"/>
</dbReference>
<dbReference type="GO" id="GO:0005737">
    <property type="term" value="C:cytoplasm"/>
    <property type="evidence" value="ECO:0007669"/>
    <property type="project" value="TreeGrafter"/>
</dbReference>
<keyword evidence="6" id="KW-1185">Reference proteome</keyword>
<keyword evidence="2" id="KW-0092">Biotin</keyword>
<dbReference type="Gene3D" id="3.30.930.10">
    <property type="entry name" value="Bira Bifunctional Protein, Domain 2"/>
    <property type="match status" value="1"/>
</dbReference>
<dbReference type="Pfam" id="PF03099">
    <property type="entry name" value="BPL_LplA_LipB"/>
    <property type="match status" value="1"/>
</dbReference>
<dbReference type="OrthoDB" id="9807064at2"/>
<feature type="domain" description="BPL/LPL catalytic" evidence="4">
    <location>
        <begin position="13"/>
        <end position="222"/>
    </location>
</feature>
<proteinExistence type="predicted"/>
<dbReference type="PROSITE" id="PS51733">
    <property type="entry name" value="BPL_LPL_CATALYTIC"/>
    <property type="match status" value="1"/>
</dbReference>
<dbReference type="EMBL" id="VAVZ01000045">
    <property type="protein sequence ID" value="TLP93422.1"/>
    <property type="molecule type" value="Genomic_DNA"/>
</dbReference>
<evidence type="ECO:0000256" key="3">
    <source>
        <dbReference type="ARBA" id="ARBA00024227"/>
    </source>
</evidence>
<dbReference type="NCBIfam" id="TIGR00121">
    <property type="entry name" value="birA_ligase"/>
    <property type="match status" value="1"/>
</dbReference>
<reference evidence="5 6" key="1">
    <citation type="submission" date="2019-05" db="EMBL/GenBank/DDBJ databases">
        <title>Nesterenkonia sp. GY074 isolated from the Southern Atlantic Ocean.</title>
        <authorList>
            <person name="Zhang G."/>
        </authorList>
    </citation>
    <scope>NUCLEOTIDE SEQUENCE [LARGE SCALE GENOMIC DNA]</scope>
    <source>
        <strain evidence="5 6">GY074</strain>
    </source>
</reference>
<name>A0A5R9B7P8_9MICC</name>
<protein>
    <recommendedName>
        <fullName evidence="3">biotin--[biotin carboxyl-carrier protein] ligase</fullName>
        <ecNumber evidence="3">6.3.4.15</ecNumber>
    </recommendedName>
</protein>
<dbReference type="EC" id="6.3.4.15" evidence="3"/>
<dbReference type="InterPro" id="IPR004408">
    <property type="entry name" value="Biotin_CoA_COase_ligase"/>
</dbReference>
<keyword evidence="1 5" id="KW-0436">Ligase</keyword>
<dbReference type="PANTHER" id="PTHR12835">
    <property type="entry name" value="BIOTIN PROTEIN LIGASE"/>
    <property type="match status" value="1"/>
</dbReference>
<comment type="caution">
    <text evidence="5">The sequence shown here is derived from an EMBL/GenBank/DDBJ whole genome shotgun (WGS) entry which is preliminary data.</text>
</comment>
<organism evidence="5 6">
    <name type="scientific">Nesterenkonia salmonea</name>
    <dbReference type="NCBI Taxonomy" id="1804987"/>
    <lineage>
        <taxon>Bacteria</taxon>
        <taxon>Bacillati</taxon>
        <taxon>Actinomycetota</taxon>
        <taxon>Actinomycetes</taxon>
        <taxon>Micrococcales</taxon>
        <taxon>Micrococcaceae</taxon>
        <taxon>Nesterenkonia</taxon>
    </lineage>
</organism>
<gene>
    <name evidence="5" type="ORF">FEF26_13395</name>
</gene>
<evidence type="ECO:0000313" key="6">
    <source>
        <dbReference type="Proteomes" id="UP000310458"/>
    </source>
</evidence>
<dbReference type="GO" id="GO:0004077">
    <property type="term" value="F:biotin--[biotin carboxyl-carrier protein] ligase activity"/>
    <property type="evidence" value="ECO:0007669"/>
    <property type="project" value="UniProtKB-EC"/>
</dbReference>
<dbReference type="PANTHER" id="PTHR12835:SF5">
    <property type="entry name" value="BIOTIN--PROTEIN LIGASE"/>
    <property type="match status" value="1"/>
</dbReference>
<evidence type="ECO:0000313" key="5">
    <source>
        <dbReference type="EMBL" id="TLP93422.1"/>
    </source>
</evidence>
<dbReference type="InterPro" id="IPR003142">
    <property type="entry name" value="BPL_C"/>
</dbReference>
<dbReference type="CDD" id="cd16442">
    <property type="entry name" value="BPL"/>
    <property type="match status" value="1"/>
</dbReference>
<dbReference type="SUPFAM" id="SSF55681">
    <property type="entry name" value="Class II aaRS and biotin synthetases"/>
    <property type="match status" value="1"/>
</dbReference>
<evidence type="ECO:0000256" key="1">
    <source>
        <dbReference type="ARBA" id="ARBA00022598"/>
    </source>
</evidence>